<keyword evidence="7" id="KW-1185">Reference proteome</keyword>
<comment type="subcellular location">
    <subcellularLocation>
        <location evidence="1">Nucleus</location>
    </subcellularLocation>
</comment>
<sequence>MVCQAASQTRFRALKHESGIAGKPTIIVRVIACFQPLQDCQANESRLSPEHSAWKPSKLHFMSPGLQPGQQECLPAHVNPVTCVSSSHIAFPSFPVPAVPDLKTEQTDEVRGSLQCLPLQFQSLLPACNPYLKAQQYLLSYGLDMKAVPNVNSGSSPKRFLVFDHCENQTRLIHNSVCFPAQNPTTATELYQVNEEEQAVRVGQIDPRNYILNEESGENVIDEETEMHEDTEEINALLYSDDDEEEDDYYGDDDEIASTGHSPMAVKGSYEKHGHVEYVTDEVAGVDGPNKIQKLLDGFYKRSSPIDTASSVKLERSHEYDSDAESGYATGLNQGQEVGSVLAKMCVKRDKIRETLRSLQRIIPGAEGMDPLTLIDEAIDYLKTLKLKAKSLGVNHQLVAPSCSMFARGLKEGRKGGTLDF</sequence>
<evidence type="ECO:0000256" key="2">
    <source>
        <dbReference type="ARBA" id="ARBA00023015"/>
    </source>
</evidence>
<dbReference type="GO" id="GO:0005634">
    <property type="term" value="C:nucleus"/>
    <property type="evidence" value="ECO:0007669"/>
    <property type="project" value="UniProtKB-SubCell"/>
</dbReference>
<dbReference type="PANTHER" id="PTHR36066">
    <property type="entry name" value="TRANSCRIPTION FACTOR BHLH145"/>
    <property type="match status" value="1"/>
</dbReference>
<dbReference type="GO" id="GO:0046983">
    <property type="term" value="F:protein dimerization activity"/>
    <property type="evidence" value="ECO:0007669"/>
    <property type="project" value="InterPro"/>
</dbReference>
<dbReference type="CDD" id="cd18917">
    <property type="entry name" value="bHLH_AtSAC51_like"/>
    <property type="match status" value="1"/>
</dbReference>
<feature type="domain" description="BHLH" evidence="5">
    <location>
        <begin position="336"/>
        <end position="385"/>
    </location>
</feature>
<evidence type="ECO:0000313" key="6">
    <source>
        <dbReference type="EMBL" id="KAB1206817.1"/>
    </source>
</evidence>
<keyword evidence="3" id="KW-0804">Transcription</keyword>
<dbReference type="OrthoDB" id="777433at2759"/>
<name>A0A6A1V4N5_9ROSI</name>
<organism evidence="6 7">
    <name type="scientific">Morella rubra</name>
    <name type="common">Chinese bayberry</name>
    <dbReference type="NCBI Taxonomy" id="262757"/>
    <lineage>
        <taxon>Eukaryota</taxon>
        <taxon>Viridiplantae</taxon>
        <taxon>Streptophyta</taxon>
        <taxon>Embryophyta</taxon>
        <taxon>Tracheophyta</taxon>
        <taxon>Spermatophyta</taxon>
        <taxon>Magnoliopsida</taxon>
        <taxon>eudicotyledons</taxon>
        <taxon>Gunneridae</taxon>
        <taxon>Pentapetalae</taxon>
        <taxon>rosids</taxon>
        <taxon>fabids</taxon>
        <taxon>Fagales</taxon>
        <taxon>Myricaceae</taxon>
        <taxon>Morella</taxon>
    </lineage>
</organism>
<evidence type="ECO:0000256" key="4">
    <source>
        <dbReference type="ARBA" id="ARBA00023242"/>
    </source>
</evidence>
<dbReference type="InterPro" id="IPR037546">
    <property type="entry name" value="SAC51-like"/>
</dbReference>
<keyword evidence="2" id="KW-0805">Transcription regulation</keyword>
<dbReference type="Proteomes" id="UP000516437">
    <property type="component" value="Chromosome 7"/>
</dbReference>
<accession>A0A6A1V4N5</accession>
<protein>
    <recommendedName>
        <fullName evidence="5">BHLH domain-containing protein</fullName>
    </recommendedName>
</protein>
<dbReference type="AlphaFoldDB" id="A0A6A1V4N5"/>
<keyword evidence="4" id="KW-0539">Nucleus</keyword>
<dbReference type="PANTHER" id="PTHR36066:SF8">
    <property type="entry name" value="TRANSCRIPTION FACTOR SAC51"/>
    <property type="match status" value="1"/>
</dbReference>
<gene>
    <name evidence="6" type="ORF">CJ030_MR7G008267</name>
</gene>
<evidence type="ECO:0000256" key="3">
    <source>
        <dbReference type="ARBA" id="ARBA00023163"/>
    </source>
</evidence>
<evidence type="ECO:0000313" key="7">
    <source>
        <dbReference type="Proteomes" id="UP000516437"/>
    </source>
</evidence>
<evidence type="ECO:0000259" key="5">
    <source>
        <dbReference type="PROSITE" id="PS50888"/>
    </source>
</evidence>
<reference evidence="6 7" key="1">
    <citation type="journal article" date="2019" name="Plant Biotechnol. J.">
        <title>The red bayberry genome and genetic basis of sex determination.</title>
        <authorList>
            <person name="Jia H.M."/>
            <person name="Jia H.J."/>
            <person name="Cai Q.L."/>
            <person name="Wang Y."/>
            <person name="Zhao H.B."/>
            <person name="Yang W.F."/>
            <person name="Wang G.Y."/>
            <person name="Li Y.H."/>
            <person name="Zhan D.L."/>
            <person name="Shen Y.T."/>
            <person name="Niu Q.F."/>
            <person name="Chang L."/>
            <person name="Qiu J."/>
            <person name="Zhao L."/>
            <person name="Xie H.B."/>
            <person name="Fu W.Y."/>
            <person name="Jin J."/>
            <person name="Li X.W."/>
            <person name="Jiao Y."/>
            <person name="Zhou C.C."/>
            <person name="Tu T."/>
            <person name="Chai C.Y."/>
            <person name="Gao J.L."/>
            <person name="Fan L.J."/>
            <person name="van de Weg E."/>
            <person name="Wang J.Y."/>
            <person name="Gao Z.S."/>
        </authorList>
    </citation>
    <scope>NUCLEOTIDE SEQUENCE [LARGE SCALE GENOMIC DNA]</scope>
    <source>
        <tissue evidence="6">Leaves</tissue>
    </source>
</reference>
<dbReference type="SUPFAM" id="SSF47459">
    <property type="entry name" value="HLH, helix-loop-helix DNA-binding domain"/>
    <property type="match status" value="1"/>
</dbReference>
<dbReference type="InterPro" id="IPR011598">
    <property type="entry name" value="bHLH_dom"/>
</dbReference>
<evidence type="ECO:0000256" key="1">
    <source>
        <dbReference type="ARBA" id="ARBA00004123"/>
    </source>
</evidence>
<dbReference type="Pfam" id="PF23173">
    <property type="entry name" value="bHLH_SAC51"/>
    <property type="match status" value="1"/>
</dbReference>
<dbReference type="PROSITE" id="PS50888">
    <property type="entry name" value="BHLH"/>
    <property type="match status" value="1"/>
</dbReference>
<dbReference type="EMBL" id="RXIC02000025">
    <property type="protein sequence ID" value="KAB1206817.1"/>
    <property type="molecule type" value="Genomic_DNA"/>
</dbReference>
<dbReference type="InterPro" id="IPR036638">
    <property type="entry name" value="HLH_DNA-bd_sf"/>
</dbReference>
<comment type="caution">
    <text evidence="6">The sequence shown here is derived from an EMBL/GenBank/DDBJ whole genome shotgun (WGS) entry which is preliminary data.</text>
</comment>
<proteinExistence type="predicted"/>